<gene>
    <name evidence="1" type="ORF">TMI583_LOCUS44409</name>
</gene>
<reference evidence="1" key="1">
    <citation type="submission" date="2021-02" db="EMBL/GenBank/DDBJ databases">
        <authorList>
            <person name="Nowell W R."/>
        </authorList>
    </citation>
    <scope>NUCLEOTIDE SEQUENCE</scope>
</reference>
<name>A0A8S2W1R5_9BILA</name>
<protein>
    <submittedName>
        <fullName evidence="1">Uncharacterized protein</fullName>
    </submittedName>
</protein>
<organism evidence="1 2">
    <name type="scientific">Didymodactylos carnosus</name>
    <dbReference type="NCBI Taxonomy" id="1234261"/>
    <lineage>
        <taxon>Eukaryota</taxon>
        <taxon>Metazoa</taxon>
        <taxon>Spiralia</taxon>
        <taxon>Gnathifera</taxon>
        <taxon>Rotifera</taxon>
        <taxon>Eurotatoria</taxon>
        <taxon>Bdelloidea</taxon>
        <taxon>Philodinida</taxon>
        <taxon>Philodinidae</taxon>
        <taxon>Didymodactylos</taxon>
    </lineage>
</organism>
<feature type="non-terminal residue" evidence="1">
    <location>
        <position position="1"/>
    </location>
</feature>
<evidence type="ECO:0000313" key="2">
    <source>
        <dbReference type="Proteomes" id="UP000682733"/>
    </source>
</evidence>
<accession>A0A8S2W1R5</accession>
<dbReference type="AlphaFoldDB" id="A0A8S2W1R5"/>
<proteinExistence type="predicted"/>
<evidence type="ECO:0000313" key="1">
    <source>
        <dbReference type="EMBL" id="CAF4419950.1"/>
    </source>
</evidence>
<dbReference type="Proteomes" id="UP000682733">
    <property type="component" value="Unassembled WGS sequence"/>
</dbReference>
<comment type="caution">
    <text evidence="1">The sequence shown here is derived from an EMBL/GenBank/DDBJ whole genome shotgun (WGS) entry which is preliminary data.</text>
</comment>
<dbReference type="EMBL" id="CAJOBA010076395">
    <property type="protein sequence ID" value="CAF4419950.1"/>
    <property type="molecule type" value="Genomic_DNA"/>
</dbReference>
<sequence>IVIRAVRFNIQQQQQLSKQRYDRGRQHPQYKIDDLVRVKILPERSKLDGRYHGPFRIVQNLSDVKCIVQHEEEHYQQERHINHLIPYYERY</sequence>